<protein>
    <recommendedName>
        <fullName evidence="1">HAT C-terminal dimerisation domain-containing protein</fullName>
    </recommendedName>
</protein>
<dbReference type="GO" id="GO:0005634">
    <property type="term" value="C:nucleus"/>
    <property type="evidence" value="ECO:0007669"/>
    <property type="project" value="TreeGrafter"/>
</dbReference>
<dbReference type="PANTHER" id="PTHR46169:SF29">
    <property type="entry name" value="DNA REPLICATION-RELATED ELEMENT FACTOR, ISOFORM A"/>
    <property type="match status" value="1"/>
</dbReference>
<dbReference type="Proteomes" id="UP000708208">
    <property type="component" value="Unassembled WGS sequence"/>
</dbReference>
<dbReference type="Pfam" id="PF05699">
    <property type="entry name" value="Dimer_Tnp_hAT"/>
    <property type="match status" value="1"/>
</dbReference>
<dbReference type="PANTHER" id="PTHR46169">
    <property type="entry name" value="DNA REPLICATION-RELATED ELEMENT FACTOR, ISOFORM A"/>
    <property type="match status" value="1"/>
</dbReference>
<dbReference type="InterPro" id="IPR008906">
    <property type="entry name" value="HATC_C_dom"/>
</dbReference>
<dbReference type="InterPro" id="IPR052717">
    <property type="entry name" value="Vacuolar_transposase_reg"/>
</dbReference>
<accession>A0A8J2NXC5</accession>
<organism evidence="2 3">
    <name type="scientific">Allacma fusca</name>
    <dbReference type="NCBI Taxonomy" id="39272"/>
    <lineage>
        <taxon>Eukaryota</taxon>
        <taxon>Metazoa</taxon>
        <taxon>Ecdysozoa</taxon>
        <taxon>Arthropoda</taxon>
        <taxon>Hexapoda</taxon>
        <taxon>Collembola</taxon>
        <taxon>Symphypleona</taxon>
        <taxon>Sminthuridae</taxon>
        <taxon>Allacma</taxon>
    </lineage>
</organism>
<dbReference type="GO" id="GO:0046983">
    <property type="term" value="F:protein dimerization activity"/>
    <property type="evidence" value="ECO:0007669"/>
    <property type="project" value="InterPro"/>
</dbReference>
<comment type="caution">
    <text evidence="2">The sequence shown here is derived from an EMBL/GenBank/DDBJ whole genome shotgun (WGS) entry which is preliminary data.</text>
</comment>
<dbReference type="GO" id="GO:0006357">
    <property type="term" value="P:regulation of transcription by RNA polymerase II"/>
    <property type="evidence" value="ECO:0007669"/>
    <property type="project" value="TreeGrafter"/>
</dbReference>
<feature type="domain" description="HAT C-terminal dimerisation" evidence="1">
    <location>
        <begin position="218"/>
        <end position="291"/>
    </location>
</feature>
<dbReference type="OrthoDB" id="1607513at2759"/>
<name>A0A8J2NXC5_9HEXA</name>
<dbReference type="EMBL" id="CAJVCH010049753">
    <property type="protein sequence ID" value="CAG7717945.1"/>
    <property type="molecule type" value="Genomic_DNA"/>
</dbReference>
<reference evidence="2" key="1">
    <citation type="submission" date="2021-06" db="EMBL/GenBank/DDBJ databases">
        <authorList>
            <person name="Hodson N. C."/>
            <person name="Mongue J. A."/>
            <person name="Jaron S. K."/>
        </authorList>
    </citation>
    <scope>NUCLEOTIDE SEQUENCE</scope>
</reference>
<sequence>PQVRMALDEVLAETRGTSNPCKVSFSVGDYEKMEIVSKLLAPIMELTNCLQADGVTSSLIIPGLTGAYKAIETTDVSNVIDGSDFQVNLRKCLRERFSCEFVPGQDVDVSRRNRITRDEVFGNPHLVLATMLDPRFKNAPFEDTTDVLNSGHTSGVIAVKILEERYQQQKLRSGDKDVVVNIDTDRNSTSKRSSLFCHLEKVKTAAQRANSSTRGEIQRYMDLKYENESSDPLEFWKEQMSNFPILSQLARIYLGFPASSGSAERLFSIAGALQRLRRSRLKWSTIEQMLCYCEMRLKQLFSKKEENWL</sequence>
<gene>
    <name evidence="2" type="ORF">AFUS01_LOCUS7374</name>
</gene>
<proteinExistence type="predicted"/>
<feature type="non-terminal residue" evidence="2">
    <location>
        <position position="1"/>
    </location>
</feature>
<dbReference type="AlphaFoldDB" id="A0A8J2NXC5"/>
<keyword evidence="3" id="KW-1185">Reference proteome</keyword>
<evidence type="ECO:0000313" key="2">
    <source>
        <dbReference type="EMBL" id="CAG7717945.1"/>
    </source>
</evidence>
<evidence type="ECO:0000313" key="3">
    <source>
        <dbReference type="Proteomes" id="UP000708208"/>
    </source>
</evidence>
<evidence type="ECO:0000259" key="1">
    <source>
        <dbReference type="Pfam" id="PF05699"/>
    </source>
</evidence>